<feature type="compositionally biased region" description="Low complexity" evidence="1">
    <location>
        <begin position="369"/>
        <end position="387"/>
    </location>
</feature>
<evidence type="ECO:0000313" key="2">
    <source>
        <dbReference type="EMBL" id="CDW82897.1"/>
    </source>
</evidence>
<reference evidence="2 3" key="1">
    <citation type="submission" date="2014-06" db="EMBL/GenBank/DDBJ databases">
        <authorList>
            <person name="Swart Estienne"/>
        </authorList>
    </citation>
    <scope>NUCLEOTIDE SEQUENCE [LARGE SCALE GENOMIC DNA]</scope>
    <source>
        <strain evidence="2 3">130c</strain>
    </source>
</reference>
<proteinExistence type="predicted"/>
<feature type="compositionally biased region" description="Low complexity" evidence="1">
    <location>
        <begin position="287"/>
        <end position="302"/>
    </location>
</feature>
<organism evidence="2 3">
    <name type="scientific">Stylonychia lemnae</name>
    <name type="common">Ciliate</name>
    <dbReference type="NCBI Taxonomy" id="5949"/>
    <lineage>
        <taxon>Eukaryota</taxon>
        <taxon>Sar</taxon>
        <taxon>Alveolata</taxon>
        <taxon>Ciliophora</taxon>
        <taxon>Intramacronucleata</taxon>
        <taxon>Spirotrichea</taxon>
        <taxon>Stichotrichia</taxon>
        <taxon>Sporadotrichida</taxon>
        <taxon>Oxytrichidae</taxon>
        <taxon>Stylonychinae</taxon>
        <taxon>Stylonychia</taxon>
    </lineage>
</organism>
<evidence type="ECO:0000313" key="3">
    <source>
        <dbReference type="Proteomes" id="UP000039865"/>
    </source>
</evidence>
<feature type="compositionally biased region" description="Low complexity" evidence="1">
    <location>
        <begin position="333"/>
        <end position="343"/>
    </location>
</feature>
<dbReference type="InParanoid" id="A0A078ANM1"/>
<feature type="region of interest" description="Disordered" evidence="1">
    <location>
        <begin position="282"/>
        <end position="303"/>
    </location>
</feature>
<accession>A0A078ANM1</accession>
<dbReference type="EMBL" id="CCKQ01011346">
    <property type="protein sequence ID" value="CDW82897.1"/>
    <property type="molecule type" value="Genomic_DNA"/>
</dbReference>
<feature type="region of interest" description="Disordered" evidence="1">
    <location>
        <begin position="363"/>
        <end position="387"/>
    </location>
</feature>
<evidence type="ECO:0008006" key="4">
    <source>
        <dbReference type="Google" id="ProtNLM"/>
    </source>
</evidence>
<dbReference type="SUPFAM" id="SSF103657">
    <property type="entry name" value="BAR/IMD domain-like"/>
    <property type="match status" value="1"/>
</dbReference>
<feature type="region of interest" description="Disordered" evidence="1">
    <location>
        <begin position="316"/>
        <end position="351"/>
    </location>
</feature>
<protein>
    <recommendedName>
        <fullName evidence="4">BAR domain-containing protein</fullName>
    </recommendedName>
</protein>
<keyword evidence="3" id="KW-1185">Reference proteome</keyword>
<sequence length="483" mass="57239">MMAPAPQKMSNVQKMKEKVTNVLNQEKFLQFHNNRNPENFPRVQFDVNDLEFCDLLHEIDHIYKSVHSLNKVFVKYSNASMNMTKINSFFGPQALKAYPQTHINHSASVQINQTHEETSKLYKEFLANQQQTVIQFKMISQKFELLFAKLKNRDKSLEKFKHYYDKIQKLKEQNQLKGRSTDPKEDAKHAEAVQRVTYLNVLIQQQNDKKYTEALTQFNALNNSCYNDINDIIRNKYKILTPIVIRFTQVSQVFFSKMSGAFQSVNMLQDKSPLYANATAANQDASNQNQDPNMNNNNNNNDYYYEEQKQDDVGFNFQDLDLGNGQRNSFTSQIQPQVQQQPQIEEEPVYDNRYDREYAEMMKEKKSRQNSVIGQSNVNQNNNYNQNSYKEESNYLNQDLQYDQNYYSAPQTNNQNNQVYDKYDERYYQDVPQQQDNQNNYDNGYDNNYDSQNQNYYDQNYANNNNQNSNQQNDQYGNYDNYY</sequence>
<dbReference type="AlphaFoldDB" id="A0A078ANM1"/>
<gene>
    <name evidence="2" type="primary">Contig9766.g10442</name>
    <name evidence="2" type="ORF">STYLEM_11933</name>
</gene>
<dbReference type="Proteomes" id="UP000039865">
    <property type="component" value="Unassembled WGS sequence"/>
</dbReference>
<dbReference type="OrthoDB" id="10588004at2759"/>
<name>A0A078ANM1_STYLE</name>
<dbReference type="InterPro" id="IPR027267">
    <property type="entry name" value="AH/BAR_dom_sf"/>
</dbReference>
<evidence type="ECO:0000256" key="1">
    <source>
        <dbReference type="SAM" id="MobiDB-lite"/>
    </source>
</evidence>
<dbReference type="Gene3D" id="1.20.1270.60">
    <property type="entry name" value="Arfaptin homology (AH) domain/BAR domain"/>
    <property type="match status" value="1"/>
</dbReference>
<feature type="region of interest" description="Disordered" evidence="1">
    <location>
        <begin position="433"/>
        <end position="483"/>
    </location>
</feature>